<gene>
    <name evidence="3" type="ORF">PGLA2088_LOCUS20408</name>
</gene>
<dbReference type="EMBL" id="CAJNNW010025559">
    <property type="protein sequence ID" value="CAE8677645.1"/>
    <property type="molecule type" value="Genomic_DNA"/>
</dbReference>
<proteinExistence type="predicted"/>
<protein>
    <submittedName>
        <fullName evidence="3">Uncharacterized protein</fullName>
    </submittedName>
</protein>
<accession>A0A813JKT4</accession>
<sequence length="684" mass="74719">LSAEDEHVHLRQELEAAKEGAHQLHVELIRVEGRRDALEEHSQKLLATLDAAESSKTALEARLEEVEADLAAITNNAQAARQAAEKWQSQFEAADEENKDLSEKLQEREAEKMTLEAELQVLAATSQKQKLEIATAGEEKTDLERQLEKSREEASEATQILEEEFAKARDACELELSAANEGTQKLLTRLAEVEADWAAIDKNAEAATLAAEKWQSQFEAADEENKDLSEKLQEREAEKMTLEAELQVLAATSQKQKLEIATAEEEKTDVEWQLEKSRQEASEAAQTLKEAGETWELELSAATEGTQKLLAMLDAAESSKRTLEARLAEVEADLLETKAGSHLEPSEAVAEVQLVRAEVRAAVAQLEQQFVGAEADSSQMLEDDLYASKVASDLELSAAKETLQLQQAQLVAATEKQAELEQQLVRAEGDISQMSEDEFIAAKVAWNLELSAAKETMQLQQAQLVAATKKQAELAQQLIRAEADSTQMSEDELVAKVDSDLELSAAAETLRLQQAQLVVATEKQAELEQQLARARAEATLKSDDDLHTSRVASDLELSAAKETLQLQQAQLVAATEKQAELEQQLAGASAEAALRPEDKFSAYSGRAEARETEFVAAKVAGNLELSAAKETSQLQPAQLVAATDKQAELDQHLARTEADSSQMSDSLHGPASKVDSDLELSAAK</sequence>
<dbReference type="Proteomes" id="UP000626109">
    <property type="component" value="Unassembled WGS sequence"/>
</dbReference>
<organism evidence="3 4">
    <name type="scientific">Polarella glacialis</name>
    <name type="common">Dinoflagellate</name>
    <dbReference type="NCBI Taxonomy" id="89957"/>
    <lineage>
        <taxon>Eukaryota</taxon>
        <taxon>Sar</taxon>
        <taxon>Alveolata</taxon>
        <taxon>Dinophyceae</taxon>
        <taxon>Suessiales</taxon>
        <taxon>Suessiaceae</taxon>
        <taxon>Polarella</taxon>
    </lineage>
</organism>
<feature type="compositionally biased region" description="Basic and acidic residues" evidence="2">
    <location>
        <begin position="645"/>
        <end position="658"/>
    </location>
</feature>
<comment type="caution">
    <text evidence="3">The sequence shown here is derived from an EMBL/GenBank/DDBJ whole genome shotgun (WGS) entry which is preliminary data.</text>
</comment>
<evidence type="ECO:0000313" key="3">
    <source>
        <dbReference type="EMBL" id="CAE8677645.1"/>
    </source>
</evidence>
<dbReference type="AlphaFoldDB" id="A0A813JKT4"/>
<feature type="coiled-coil region" evidence="1">
    <location>
        <begin position="35"/>
        <end position="171"/>
    </location>
</feature>
<evidence type="ECO:0000256" key="2">
    <source>
        <dbReference type="SAM" id="MobiDB-lite"/>
    </source>
</evidence>
<evidence type="ECO:0000256" key="1">
    <source>
        <dbReference type="SAM" id="Coils"/>
    </source>
</evidence>
<reference evidence="3" key="1">
    <citation type="submission" date="2021-02" db="EMBL/GenBank/DDBJ databases">
        <authorList>
            <person name="Dougan E. K."/>
            <person name="Rhodes N."/>
            <person name="Thang M."/>
            <person name="Chan C."/>
        </authorList>
    </citation>
    <scope>NUCLEOTIDE SEQUENCE</scope>
</reference>
<name>A0A813JKT4_POLGL</name>
<feature type="non-terminal residue" evidence="3">
    <location>
        <position position="1"/>
    </location>
</feature>
<keyword evidence="1" id="KW-0175">Coiled coil</keyword>
<evidence type="ECO:0000313" key="4">
    <source>
        <dbReference type="Proteomes" id="UP000626109"/>
    </source>
</evidence>
<feature type="region of interest" description="Disordered" evidence="2">
    <location>
        <begin position="639"/>
        <end position="684"/>
    </location>
</feature>
<feature type="non-terminal residue" evidence="3">
    <location>
        <position position="684"/>
    </location>
</feature>
<feature type="coiled-coil region" evidence="1">
    <location>
        <begin position="204"/>
        <end position="484"/>
    </location>
</feature>
<feature type="coiled-coil region" evidence="1">
    <location>
        <begin position="510"/>
        <end position="591"/>
    </location>
</feature>